<feature type="domain" description="YdbS-like PH" evidence="2">
    <location>
        <begin position="206"/>
        <end position="264"/>
    </location>
</feature>
<dbReference type="PANTHER" id="PTHR34473">
    <property type="entry name" value="UPF0699 TRANSMEMBRANE PROTEIN YDBS"/>
    <property type="match status" value="1"/>
</dbReference>
<evidence type="ECO:0000259" key="2">
    <source>
        <dbReference type="Pfam" id="PF03703"/>
    </source>
</evidence>
<keyword evidence="1" id="KW-1133">Transmembrane helix</keyword>
<gene>
    <name evidence="3" type="ORF">NBM05_15230</name>
</gene>
<dbReference type="PANTHER" id="PTHR34473:SF2">
    <property type="entry name" value="UPF0699 TRANSMEMBRANE PROTEIN YDBT"/>
    <property type="match status" value="1"/>
</dbReference>
<keyword evidence="4" id="KW-1185">Reference proteome</keyword>
<sequence length="269" mass="28045">MLCSFWFGDGAGVSPGGAGGLLGAAGAPPGVGGYGIFLVLALVAVLVLNVVSLPGVSLAVLAPALFGLVTGGWGRLSSTANFRLGLTAEGLKVRYGLTSTRTQTIPLGRIQAVGIEQPLLWRPFGWFKLVINSAGIGASGADSTRNVLLPVGTGQELMRVLPYVVERPERGGVDGHQLRSALEGSGADDGFTVSPRSARWVDPLTYRRNGYATTPDLLLVRGGRLRRRLAVVPHAKVQSLRLTAGPLDRRLDLADVQLHSVGGPVTGLV</sequence>
<dbReference type="Pfam" id="PF03703">
    <property type="entry name" value="bPH_2"/>
    <property type="match status" value="2"/>
</dbReference>
<feature type="non-terminal residue" evidence="3">
    <location>
        <position position="269"/>
    </location>
</feature>
<dbReference type="Proteomes" id="UP001139502">
    <property type="component" value="Unassembled WGS sequence"/>
</dbReference>
<keyword evidence="1" id="KW-0472">Membrane</keyword>
<feature type="transmembrane region" description="Helical" evidence="1">
    <location>
        <begin position="31"/>
        <end position="51"/>
    </location>
</feature>
<feature type="domain" description="YdbS-like PH" evidence="2">
    <location>
        <begin position="81"/>
        <end position="137"/>
    </location>
</feature>
<accession>A0A9X2HFC6</accession>
<dbReference type="InterPro" id="IPR005182">
    <property type="entry name" value="YdbS-like_PH"/>
</dbReference>
<evidence type="ECO:0000313" key="4">
    <source>
        <dbReference type="Proteomes" id="UP001139502"/>
    </source>
</evidence>
<dbReference type="EMBL" id="JANAFB010000081">
    <property type="protein sequence ID" value="MCP3427320.1"/>
    <property type="molecule type" value="Genomic_DNA"/>
</dbReference>
<reference evidence="3" key="1">
    <citation type="submission" date="2022-06" db="EMBL/GenBank/DDBJ databases">
        <title>Rothia sp. isolated from sandalwood seedling.</title>
        <authorList>
            <person name="Tuikhar N."/>
            <person name="Kirdat K."/>
            <person name="Thorat V."/>
            <person name="Swetha P."/>
            <person name="Padma S."/>
            <person name="Sundararaj R."/>
            <person name="Yadav A."/>
        </authorList>
    </citation>
    <scope>NUCLEOTIDE SEQUENCE</scope>
    <source>
        <strain evidence="3">AR01</strain>
    </source>
</reference>
<proteinExistence type="predicted"/>
<evidence type="ECO:0000313" key="3">
    <source>
        <dbReference type="EMBL" id="MCP3427320.1"/>
    </source>
</evidence>
<keyword evidence="1" id="KW-0812">Transmembrane</keyword>
<dbReference type="AlphaFoldDB" id="A0A9X2HFC6"/>
<feature type="transmembrane region" description="Helical" evidence="1">
    <location>
        <begin position="58"/>
        <end position="76"/>
    </location>
</feature>
<evidence type="ECO:0000256" key="1">
    <source>
        <dbReference type="SAM" id="Phobius"/>
    </source>
</evidence>
<comment type="caution">
    <text evidence="3">The sequence shown here is derived from an EMBL/GenBank/DDBJ whole genome shotgun (WGS) entry which is preliminary data.</text>
</comment>
<organism evidence="3 4">
    <name type="scientific">Rothia santali</name>
    <dbReference type="NCBI Taxonomy" id="2949643"/>
    <lineage>
        <taxon>Bacteria</taxon>
        <taxon>Bacillati</taxon>
        <taxon>Actinomycetota</taxon>
        <taxon>Actinomycetes</taxon>
        <taxon>Micrococcales</taxon>
        <taxon>Micrococcaceae</taxon>
        <taxon>Rothia</taxon>
    </lineage>
</organism>
<protein>
    <submittedName>
        <fullName evidence="3">PH domain-containing protein</fullName>
    </submittedName>
</protein>
<dbReference type="RefSeq" id="WP_254169180.1">
    <property type="nucleotide sequence ID" value="NZ_JANAFB010000081.1"/>
</dbReference>
<name>A0A9X2HFC6_9MICC</name>